<reference evidence="1 2" key="1">
    <citation type="submission" date="2020-07" db="EMBL/GenBank/DDBJ databases">
        <authorList>
            <person name="Feng H."/>
        </authorList>
    </citation>
    <scope>NUCLEOTIDE SEQUENCE [LARGE SCALE GENOMIC DNA]</scope>
    <source>
        <strain evidence="2">s-11</strain>
    </source>
</reference>
<evidence type="ECO:0000313" key="1">
    <source>
        <dbReference type="EMBL" id="MBA4541715.1"/>
    </source>
</evidence>
<evidence type="ECO:0000313" key="2">
    <source>
        <dbReference type="Proteomes" id="UP000530514"/>
    </source>
</evidence>
<name>A0A7W1X7Y8_9BACL</name>
<sequence>MKVFTHGSNINFACSAREMTGSELERLIHEYQQEYRELLFGKIDLEQSEIYVYGTLEEAVINEDGDRCRFRYRSEQGEGMEEHPFDQLLLSQEAHFDIIDEKKGRTGYRVLYVTFLEDGEDRETSYFFADANGVSQPLACVAEFWQQVIDIGRDVDFTMTGCSRECGCE</sequence>
<keyword evidence="2" id="KW-1185">Reference proteome</keyword>
<dbReference type="RefSeq" id="WP_033101015.1">
    <property type="nucleotide sequence ID" value="NZ_JACEIP010000002.1"/>
</dbReference>
<accession>A0A7W1X7Y8</accession>
<dbReference type="EMBL" id="JACEIP010000002">
    <property type="protein sequence ID" value="MBA4541715.1"/>
    <property type="molecule type" value="Genomic_DNA"/>
</dbReference>
<dbReference type="AlphaFoldDB" id="A0A7W1X7Y8"/>
<organism evidence="1 2">
    <name type="scientific">Thermoactinomyces daqus</name>
    <dbReference type="NCBI Taxonomy" id="1329516"/>
    <lineage>
        <taxon>Bacteria</taxon>
        <taxon>Bacillati</taxon>
        <taxon>Bacillota</taxon>
        <taxon>Bacilli</taxon>
        <taxon>Bacillales</taxon>
        <taxon>Thermoactinomycetaceae</taxon>
        <taxon>Thermoactinomyces</taxon>
    </lineage>
</organism>
<proteinExistence type="predicted"/>
<dbReference type="Proteomes" id="UP000530514">
    <property type="component" value="Unassembled WGS sequence"/>
</dbReference>
<protein>
    <submittedName>
        <fullName evidence="1">Uncharacterized protein</fullName>
    </submittedName>
</protein>
<gene>
    <name evidence="1" type="ORF">H1164_02205</name>
</gene>
<comment type="caution">
    <text evidence="1">The sequence shown here is derived from an EMBL/GenBank/DDBJ whole genome shotgun (WGS) entry which is preliminary data.</text>
</comment>
<dbReference type="OrthoDB" id="2989126at2"/>